<dbReference type="EMBL" id="JARWAI010000006">
    <property type="protein sequence ID" value="MDR5875133.1"/>
    <property type="molecule type" value="Genomic_DNA"/>
</dbReference>
<protein>
    <submittedName>
        <fullName evidence="2">Helix-turn-helix domain-containing protein</fullName>
    </submittedName>
</protein>
<name>A0ABU1GCC4_9GAMM</name>
<feature type="compositionally biased region" description="Polar residues" evidence="1">
    <location>
        <begin position="160"/>
        <end position="179"/>
    </location>
</feature>
<comment type="caution">
    <text evidence="2">The sequence shown here is derived from an EMBL/GenBank/DDBJ whole genome shotgun (WGS) entry which is preliminary data.</text>
</comment>
<feature type="region of interest" description="Disordered" evidence="1">
    <location>
        <begin position="90"/>
        <end position="189"/>
    </location>
</feature>
<proteinExistence type="predicted"/>
<keyword evidence="3" id="KW-1185">Reference proteome</keyword>
<dbReference type="InterPro" id="IPR036388">
    <property type="entry name" value="WH-like_DNA-bd_sf"/>
</dbReference>
<sequence length="322" mass="35215">MAAPAHAWMPLSAFTDRRLGARDMRVLGALYAHADTERTCWPSVSTLAALTGIDRRDVQRAIRRLEGFGWLTVEAGGGRAATSRYRLWQASQTAGDPPADIQRRAGKAPSVEDEKAGISTAVDSPQRAGEAPTISPKRAGESSQKGGCFTPETAGDLTARTYQEQTRNINPPSCATDMSASEPKAKRGEAAREASFADFWRAYPKRRGKADARKAWMKLAPDEGLTERILQAVAQARASPDWRKEGGQFIPYPATWLRRRGWEDELEPDIEPLVGARGPHHGEAQRIGGTLAALDSLFRGEQEHAQHDVPEGHGLPVGRVWH</sequence>
<dbReference type="Gene3D" id="1.10.10.10">
    <property type="entry name" value="Winged helix-like DNA-binding domain superfamily/Winged helix DNA-binding domain"/>
    <property type="match status" value="1"/>
</dbReference>
<evidence type="ECO:0000313" key="3">
    <source>
        <dbReference type="Proteomes" id="UP001269267"/>
    </source>
</evidence>
<evidence type="ECO:0000313" key="2">
    <source>
        <dbReference type="EMBL" id="MDR5875133.1"/>
    </source>
</evidence>
<dbReference type="SUPFAM" id="SSF46785">
    <property type="entry name" value="Winged helix' DNA-binding domain"/>
    <property type="match status" value="1"/>
</dbReference>
<feature type="region of interest" description="Disordered" evidence="1">
    <location>
        <begin position="303"/>
        <end position="322"/>
    </location>
</feature>
<dbReference type="RefSeq" id="WP_309768199.1">
    <property type="nucleotide sequence ID" value="NZ_JARWAI010000006.1"/>
</dbReference>
<evidence type="ECO:0000256" key="1">
    <source>
        <dbReference type="SAM" id="MobiDB-lite"/>
    </source>
</evidence>
<accession>A0ABU1GCC4</accession>
<gene>
    <name evidence="2" type="ORF">QC815_09385</name>
</gene>
<dbReference type="Pfam" id="PF13730">
    <property type="entry name" value="HTH_36"/>
    <property type="match status" value="1"/>
</dbReference>
<dbReference type="Proteomes" id="UP001269267">
    <property type="component" value="Unassembled WGS sequence"/>
</dbReference>
<organism evidence="2 3">
    <name type="scientific">Vreelandella gomseomensis</name>
    <dbReference type="NCBI Taxonomy" id="370766"/>
    <lineage>
        <taxon>Bacteria</taxon>
        <taxon>Pseudomonadati</taxon>
        <taxon>Pseudomonadota</taxon>
        <taxon>Gammaproteobacteria</taxon>
        <taxon>Oceanospirillales</taxon>
        <taxon>Halomonadaceae</taxon>
        <taxon>Vreelandella</taxon>
    </lineage>
</organism>
<reference evidence="2 3" key="1">
    <citation type="submission" date="2023-04" db="EMBL/GenBank/DDBJ databases">
        <title>A long-awaited taxogenomic arrangement of the family Halomonadaceae.</title>
        <authorList>
            <person name="De La Haba R."/>
            <person name="Chuvochina M."/>
            <person name="Wittouck S."/>
            <person name="Arahal D.R."/>
            <person name="Sanchez-Porro C."/>
            <person name="Hugenholtz P."/>
            <person name="Ventosa A."/>
        </authorList>
    </citation>
    <scope>NUCLEOTIDE SEQUENCE [LARGE SCALE GENOMIC DNA]</scope>
    <source>
        <strain evidence="2 3">DSM 18042</strain>
    </source>
</reference>
<dbReference type="InterPro" id="IPR036390">
    <property type="entry name" value="WH_DNA-bd_sf"/>
</dbReference>